<comment type="caution">
    <text evidence="2">The sequence shown here is derived from an EMBL/GenBank/DDBJ whole genome shotgun (WGS) entry which is preliminary data.</text>
</comment>
<organism evidence="2 3">
    <name type="scientific">Cymbomonas tetramitiformis</name>
    <dbReference type="NCBI Taxonomy" id="36881"/>
    <lineage>
        <taxon>Eukaryota</taxon>
        <taxon>Viridiplantae</taxon>
        <taxon>Chlorophyta</taxon>
        <taxon>Pyramimonadophyceae</taxon>
        <taxon>Pyramimonadales</taxon>
        <taxon>Pyramimonadaceae</taxon>
        <taxon>Cymbomonas</taxon>
    </lineage>
</organism>
<evidence type="ECO:0000256" key="1">
    <source>
        <dbReference type="SAM" id="MobiDB-lite"/>
    </source>
</evidence>
<dbReference type="Proteomes" id="UP001190700">
    <property type="component" value="Unassembled WGS sequence"/>
</dbReference>
<feature type="region of interest" description="Disordered" evidence="1">
    <location>
        <begin position="61"/>
        <end position="121"/>
    </location>
</feature>
<dbReference type="EMBL" id="LGRX02022891">
    <property type="protein sequence ID" value="KAK3255030.1"/>
    <property type="molecule type" value="Genomic_DNA"/>
</dbReference>
<feature type="non-terminal residue" evidence="2">
    <location>
        <position position="1"/>
    </location>
</feature>
<name>A0AAE0F8K3_9CHLO</name>
<protein>
    <submittedName>
        <fullName evidence="2">Uncharacterized protein</fullName>
    </submittedName>
</protein>
<reference evidence="2 3" key="1">
    <citation type="journal article" date="2015" name="Genome Biol. Evol.">
        <title>Comparative Genomics of a Bacterivorous Green Alga Reveals Evolutionary Causalities and Consequences of Phago-Mixotrophic Mode of Nutrition.</title>
        <authorList>
            <person name="Burns J.A."/>
            <person name="Paasch A."/>
            <person name="Narechania A."/>
            <person name="Kim E."/>
        </authorList>
    </citation>
    <scope>NUCLEOTIDE SEQUENCE [LARGE SCALE GENOMIC DNA]</scope>
    <source>
        <strain evidence="2 3">PLY_AMNH</strain>
    </source>
</reference>
<proteinExistence type="predicted"/>
<evidence type="ECO:0000313" key="2">
    <source>
        <dbReference type="EMBL" id="KAK3255030.1"/>
    </source>
</evidence>
<gene>
    <name evidence="2" type="ORF">CYMTET_35775</name>
</gene>
<keyword evidence="3" id="KW-1185">Reference proteome</keyword>
<accession>A0AAE0F8K3</accession>
<dbReference type="AlphaFoldDB" id="A0AAE0F8K3"/>
<evidence type="ECO:0000313" key="3">
    <source>
        <dbReference type="Proteomes" id="UP001190700"/>
    </source>
</evidence>
<sequence>GFGEAICPAQIKVYANVDKANSLNGQRLAYIHYRVPSPGVASHKGVRYIAEEGPLTLTPSKLVDEEEQLHTPGDAEEQDEDAVSVLIPDSPEPQVRRNLEGNEGGTSAGMFSESDSFTNAT</sequence>